<name>A0ACC0P9Y4_RHOML</name>
<sequence length="106" mass="12551">MRQPLIQYKIGNGTGTGTFLWYDNWHSFGPLHKRFGKEVVFKWGGLFKLRCLPLFCQGEWRWPRLRNRVTQEIIRHTPPNLRPDSLREDCVVWVPHPSGKYFVPSA</sequence>
<evidence type="ECO:0000313" key="2">
    <source>
        <dbReference type="Proteomes" id="UP001062846"/>
    </source>
</evidence>
<organism evidence="1 2">
    <name type="scientific">Rhododendron molle</name>
    <name type="common">Chinese azalea</name>
    <name type="synonym">Azalea mollis</name>
    <dbReference type="NCBI Taxonomy" id="49168"/>
    <lineage>
        <taxon>Eukaryota</taxon>
        <taxon>Viridiplantae</taxon>
        <taxon>Streptophyta</taxon>
        <taxon>Embryophyta</taxon>
        <taxon>Tracheophyta</taxon>
        <taxon>Spermatophyta</taxon>
        <taxon>Magnoliopsida</taxon>
        <taxon>eudicotyledons</taxon>
        <taxon>Gunneridae</taxon>
        <taxon>Pentapetalae</taxon>
        <taxon>asterids</taxon>
        <taxon>Ericales</taxon>
        <taxon>Ericaceae</taxon>
        <taxon>Ericoideae</taxon>
        <taxon>Rhodoreae</taxon>
        <taxon>Rhododendron</taxon>
    </lineage>
</organism>
<gene>
    <name evidence="1" type="ORF">RHMOL_Rhmol04G0382500</name>
</gene>
<comment type="caution">
    <text evidence="1">The sequence shown here is derived from an EMBL/GenBank/DDBJ whole genome shotgun (WGS) entry which is preliminary data.</text>
</comment>
<reference evidence="1" key="1">
    <citation type="submission" date="2022-02" db="EMBL/GenBank/DDBJ databases">
        <title>Plant Genome Project.</title>
        <authorList>
            <person name="Zhang R.-G."/>
        </authorList>
    </citation>
    <scope>NUCLEOTIDE SEQUENCE</scope>
    <source>
        <strain evidence="1">AT1</strain>
    </source>
</reference>
<accession>A0ACC0P9Y4</accession>
<evidence type="ECO:0000313" key="1">
    <source>
        <dbReference type="EMBL" id="KAI8561976.1"/>
    </source>
</evidence>
<proteinExistence type="predicted"/>
<dbReference type="Proteomes" id="UP001062846">
    <property type="component" value="Chromosome 4"/>
</dbReference>
<keyword evidence="2" id="KW-1185">Reference proteome</keyword>
<protein>
    <submittedName>
        <fullName evidence="1">Uncharacterized protein</fullName>
    </submittedName>
</protein>
<dbReference type="EMBL" id="CM046391">
    <property type="protein sequence ID" value="KAI8561976.1"/>
    <property type="molecule type" value="Genomic_DNA"/>
</dbReference>